<reference evidence="1" key="1">
    <citation type="submission" date="2015-03" db="EMBL/GenBank/DDBJ databases">
        <authorList>
            <person name="Murphy D."/>
        </authorList>
    </citation>
    <scope>NUCLEOTIDE SEQUENCE [LARGE SCALE GENOMIC DNA]</scope>
    <source>
        <strain evidence="1">K00500041</strain>
    </source>
</reference>
<evidence type="ECO:0000313" key="3">
    <source>
        <dbReference type="Proteomes" id="UP000038802"/>
    </source>
</evidence>
<evidence type="ECO:0000313" key="4">
    <source>
        <dbReference type="Proteomes" id="UP000039021"/>
    </source>
</evidence>
<reference evidence="3 4" key="2">
    <citation type="submission" date="2015-03" db="EMBL/GenBank/DDBJ databases">
        <authorList>
            <consortium name="Pathogen Informatics"/>
        </authorList>
    </citation>
    <scope>NUCLEOTIDE SEQUENCE [LARGE SCALE GENOMIC DNA]</scope>
    <source>
        <strain evidence="3">K00500041</strain>
        <strain evidence="4">N09902308</strain>
    </source>
</reference>
<sequence length="38" mass="4124">MDRVRTDRMMVTGGVSVVASADTMMVVTVMSTTQSVSW</sequence>
<gene>
    <name evidence="1" type="ORF">ERS007703_00356</name>
    <name evidence="2" type="ORF">ERS007739_05714</name>
</gene>
<dbReference type="EMBL" id="CSAE01000021">
    <property type="protein sequence ID" value="COV04000.1"/>
    <property type="molecule type" value="Genomic_DNA"/>
</dbReference>
<evidence type="ECO:0000313" key="2">
    <source>
        <dbReference type="EMBL" id="CPC52687.1"/>
    </source>
</evidence>
<evidence type="ECO:0000313" key="1">
    <source>
        <dbReference type="EMBL" id="COV04000.1"/>
    </source>
</evidence>
<name>A0A0T9B016_MYCTX</name>
<dbReference type="EMBL" id="CSBK01005271">
    <property type="protein sequence ID" value="CPC52687.1"/>
    <property type="molecule type" value="Genomic_DNA"/>
</dbReference>
<proteinExistence type="predicted"/>
<protein>
    <submittedName>
        <fullName evidence="1">Uncharacterized protein</fullName>
    </submittedName>
</protein>
<accession>A0A0T9B016</accession>
<dbReference type="AlphaFoldDB" id="A0A0T9B016"/>
<dbReference type="Proteomes" id="UP000039021">
    <property type="component" value="Unassembled WGS sequence"/>
</dbReference>
<reference evidence="2" key="3">
    <citation type="submission" date="2015-03" db="EMBL/GenBank/DDBJ databases">
        <authorList>
            <consortium name="Pathogen Informatics"/>
            <person name="Murphy D."/>
        </authorList>
    </citation>
    <scope>NUCLEOTIDE SEQUENCE</scope>
    <source>
        <strain evidence="2">N09902308</strain>
    </source>
</reference>
<organism evidence="1 3">
    <name type="scientific">Mycobacterium tuberculosis</name>
    <dbReference type="NCBI Taxonomy" id="1773"/>
    <lineage>
        <taxon>Bacteria</taxon>
        <taxon>Bacillati</taxon>
        <taxon>Actinomycetota</taxon>
        <taxon>Actinomycetes</taxon>
        <taxon>Mycobacteriales</taxon>
        <taxon>Mycobacteriaceae</taxon>
        <taxon>Mycobacterium</taxon>
        <taxon>Mycobacterium tuberculosis complex</taxon>
    </lineage>
</organism>
<dbReference type="Proteomes" id="UP000038802">
    <property type="component" value="Unassembled WGS sequence"/>
</dbReference>